<dbReference type="InterPro" id="IPR058582">
    <property type="entry name" value="KH_NusA_2nd"/>
</dbReference>
<dbReference type="PANTHER" id="PTHR22648:SF0">
    <property type="entry name" value="TRANSCRIPTION TERMINATION_ANTITERMINATION PROTEIN NUSA"/>
    <property type="match status" value="1"/>
</dbReference>
<dbReference type="Gene3D" id="3.30.1480.10">
    <property type="entry name" value="NusA, N-terminal domain"/>
    <property type="match status" value="1"/>
</dbReference>
<dbReference type="GO" id="GO:0005737">
    <property type="term" value="C:cytoplasm"/>
    <property type="evidence" value="ECO:0007669"/>
    <property type="project" value="UniProtKB-SubCell"/>
</dbReference>
<evidence type="ECO:0000256" key="7">
    <source>
        <dbReference type="HAMAP-Rule" id="MF_00945"/>
    </source>
</evidence>
<dbReference type="Pfam" id="PF00575">
    <property type="entry name" value="S1"/>
    <property type="match status" value="1"/>
</dbReference>
<evidence type="ECO:0000256" key="4">
    <source>
        <dbReference type="ARBA" id="ARBA00022884"/>
    </source>
</evidence>
<accession>A0A934K5W7</accession>
<comment type="similarity">
    <text evidence="7">Belongs to the NusA family.</text>
</comment>
<evidence type="ECO:0000256" key="1">
    <source>
        <dbReference type="ARBA" id="ARBA00022472"/>
    </source>
</evidence>
<dbReference type="SUPFAM" id="SSF50249">
    <property type="entry name" value="Nucleic acid-binding proteins"/>
    <property type="match status" value="1"/>
</dbReference>
<dbReference type="FunFam" id="3.30.300.20:FF:000005">
    <property type="entry name" value="Transcription termination/antitermination protein NusA"/>
    <property type="match status" value="1"/>
</dbReference>
<dbReference type="InterPro" id="IPR025249">
    <property type="entry name" value="TF_NusA_KH_1st"/>
</dbReference>
<dbReference type="EMBL" id="JAEKNR010000234">
    <property type="protein sequence ID" value="MBJ7601032.1"/>
    <property type="molecule type" value="Genomic_DNA"/>
</dbReference>
<evidence type="ECO:0000313" key="9">
    <source>
        <dbReference type="EMBL" id="MBJ7601032.1"/>
    </source>
</evidence>
<comment type="subunit">
    <text evidence="7">Monomer. Binds directly to the core enzyme of the DNA-dependent RNA polymerase and to nascent RNA.</text>
</comment>
<evidence type="ECO:0000256" key="3">
    <source>
        <dbReference type="ARBA" id="ARBA00022814"/>
    </source>
</evidence>
<keyword evidence="4 7" id="KW-0694">RNA-binding</keyword>
<dbReference type="Gene3D" id="3.30.300.20">
    <property type="match status" value="2"/>
</dbReference>
<dbReference type="CDD" id="cd22529">
    <property type="entry name" value="KH-II_NusA_rpt2"/>
    <property type="match status" value="1"/>
</dbReference>
<reference evidence="9" key="1">
    <citation type="submission" date="2020-10" db="EMBL/GenBank/DDBJ databases">
        <title>Ca. Dormibacterota MAGs.</title>
        <authorList>
            <person name="Montgomery K."/>
        </authorList>
    </citation>
    <scope>NUCLEOTIDE SEQUENCE [LARGE SCALE GENOMIC DNA]</scope>
    <source>
        <strain evidence="9">SC8812_S17_10</strain>
    </source>
</reference>
<evidence type="ECO:0000256" key="5">
    <source>
        <dbReference type="ARBA" id="ARBA00023015"/>
    </source>
</evidence>
<keyword evidence="3 7" id="KW-0889">Transcription antitermination</keyword>
<dbReference type="SUPFAM" id="SSF54814">
    <property type="entry name" value="Prokaryotic type KH domain (KH-domain type II)"/>
    <property type="match status" value="2"/>
</dbReference>
<dbReference type="SUPFAM" id="SSF69705">
    <property type="entry name" value="Transcription factor NusA, N-terminal domain"/>
    <property type="match status" value="1"/>
</dbReference>
<dbReference type="PROSITE" id="PS50084">
    <property type="entry name" value="KH_TYPE_1"/>
    <property type="match status" value="1"/>
</dbReference>
<dbReference type="GO" id="GO:0003723">
    <property type="term" value="F:RNA binding"/>
    <property type="evidence" value="ECO:0007669"/>
    <property type="project" value="UniProtKB-UniRule"/>
</dbReference>
<dbReference type="CDD" id="cd02134">
    <property type="entry name" value="KH-II_NusA_rpt1"/>
    <property type="match status" value="1"/>
</dbReference>
<evidence type="ECO:0000256" key="2">
    <source>
        <dbReference type="ARBA" id="ARBA00022490"/>
    </source>
</evidence>
<feature type="domain" description="S1 motif" evidence="8">
    <location>
        <begin position="113"/>
        <end position="177"/>
    </location>
</feature>
<dbReference type="PANTHER" id="PTHR22648">
    <property type="entry name" value="TRANSCRIPTION TERMINATION FACTOR NUSA"/>
    <property type="match status" value="1"/>
</dbReference>
<evidence type="ECO:0000256" key="6">
    <source>
        <dbReference type="ARBA" id="ARBA00023163"/>
    </source>
</evidence>
<dbReference type="PROSITE" id="PS50126">
    <property type="entry name" value="S1"/>
    <property type="match status" value="1"/>
</dbReference>
<evidence type="ECO:0000313" key="10">
    <source>
        <dbReference type="Proteomes" id="UP000612893"/>
    </source>
</evidence>
<name>A0A934K5W7_9BACT</name>
<dbReference type="Pfam" id="PF13184">
    <property type="entry name" value="KH_NusA_1st"/>
    <property type="match status" value="1"/>
</dbReference>
<keyword evidence="6 7" id="KW-0804">Transcription</keyword>
<keyword evidence="1 7" id="KW-0806">Transcription termination</keyword>
<dbReference type="HAMAP" id="MF_00945_B">
    <property type="entry name" value="NusA_B"/>
    <property type="match status" value="1"/>
</dbReference>
<dbReference type="GO" id="GO:0031564">
    <property type="term" value="P:transcription antitermination"/>
    <property type="evidence" value="ECO:0007669"/>
    <property type="project" value="UniProtKB-UniRule"/>
</dbReference>
<dbReference type="Gene3D" id="2.40.50.140">
    <property type="entry name" value="Nucleic acid-binding proteins"/>
    <property type="match status" value="1"/>
</dbReference>
<dbReference type="InterPro" id="IPR009019">
    <property type="entry name" value="KH_sf_prok-type"/>
</dbReference>
<keyword evidence="5 7" id="KW-0805">Transcription regulation</keyword>
<dbReference type="InterPro" id="IPR036555">
    <property type="entry name" value="NusA_N_sf"/>
</dbReference>
<dbReference type="InterPro" id="IPR003029">
    <property type="entry name" value="S1_domain"/>
</dbReference>
<dbReference type="InterPro" id="IPR012340">
    <property type="entry name" value="NA-bd_OB-fold"/>
</dbReference>
<comment type="subcellular location">
    <subcellularLocation>
        <location evidence="7">Cytoplasm</location>
    </subcellularLocation>
</comment>
<proteinExistence type="inferred from homology"/>
<dbReference type="Proteomes" id="UP000612893">
    <property type="component" value="Unassembled WGS sequence"/>
</dbReference>
<dbReference type="NCBIfam" id="TIGR01953">
    <property type="entry name" value="NusA"/>
    <property type="match status" value="1"/>
</dbReference>
<dbReference type="RefSeq" id="WP_338205076.1">
    <property type="nucleotide sequence ID" value="NZ_JAEKNR010000234.1"/>
</dbReference>
<protein>
    <recommendedName>
        <fullName evidence="7">Transcription termination/antitermination protein NusA</fullName>
    </recommendedName>
</protein>
<organism evidence="9 10">
    <name type="scientific">Candidatus Nephthysia bennettiae</name>
    <dbReference type="NCBI Taxonomy" id="3127016"/>
    <lineage>
        <taxon>Bacteria</taxon>
        <taxon>Bacillati</taxon>
        <taxon>Candidatus Dormiibacterota</taxon>
        <taxon>Candidatus Dormibacteria</taxon>
        <taxon>Candidatus Dormibacterales</taxon>
        <taxon>Candidatus Dormibacteraceae</taxon>
        <taxon>Candidatus Nephthysia</taxon>
    </lineage>
</organism>
<sequence>MVEESPLTALERLSAEVGVPLEDLQRTVEAALAAAYTRAFAPPGEVVAHLIPVTGELQVSLIDVAPDGSTSERQLPVDQFKRLAAQTARTAVMRHLRDLERERALTEVATHRDELRSGIVDRIERGAVFVDLGKVEGWMPTEEQIPDEELRPGRPVTVVVQDPQNRPRQAQVRVSRASRTFVLRLLEAEVPEIEAGSVQVRAIVREPGLRTKIAVASMEPGIDPVGACVGPRGVRHRSLLAELGHEHVDIVPWDAEPERFVAAALGPARVMAVDIDHDNRTAHVTVPRDQLSLAIGRDGQNARLAAKLTGWRVDIKGDNQSE</sequence>
<dbReference type="GO" id="GO:0006353">
    <property type="term" value="P:DNA-templated transcription termination"/>
    <property type="evidence" value="ECO:0007669"/>
    <property type="project" value="UniProtKB-UniRule"/>
</dbReference>
<evidence type="ECO:0000259" key="8">
    <source>
        <dbReference type="PROSITE" id="PS50126"/>
    </source>
</evidence>
<comment type="caution">
    <text evidence="9">The sequence shown here is derived from an EMBL/GenBank/DDBJ whole genome shotgun (WGS) entry which is preliminary data.</text>
</comment>
<keyword evidence="2 7" id="KW-0963">Cytoplasm</keyword>
<dbReference type="CDD" id="cd04455">
    <property type="entry name" value="S1_NusA"/>
    <property type="match status" value="1"/>
</dbReference>
<dbReference type="AlphaFoldDB" id="A0A934K5W7"/>
<gene>
    <name evidence="7 9" type="primary">nusA</name>
    <name evidence="9" type="ORF">JF922_23545</name>
</gene>
<dbReference type="InterPro" id="IPR010213">
    <property type="entry name" value="TF_NusA"/>
</dbReference>
<keyword evidence="10" id="KW-1185">Reference proteome</keyword>
<dbReference type="InterPro" id="IPR030842">
    <property type="entry name" value="TF_NusA_bacterial"/>
</dbReference>
<dbReference type="InterPro" id="IPR015946">
    <property type="entry name" value="KH_dom-like_a/b"/>
</dbReference>
<comment type="function">
    <text evidence="7">Participates in both transcription termination and antitermination.</text>
</comment>
<dbReference type="Pfam" id="PF26594">
    <property type="entry name" value="KH_NusA_2nd"/>
    <property type="match status" value="1"/>
</dbReference>